<accession>A0A6A7BMF6</accession>
<feature type="compositionally biased region" description="Basic and acidic residues" evidence="1">
    <location>
        <begin position="32"/>
        <end position="67"/>
    </location>
</feature>
<dbReference type="OrthoDB" id="3789381at2759"/>
<sequence>MTTHPDAPSLKGSTLCDSPTPKPSWRTKLQKRAPEEPGKEKWRDATLSEKERWKDWQKAKDKEQARG</sequence>
<protein>
    <submittedName>
        <fullName evidence="2">Uncharacterized protein</fullName>
    </submittedName>
</protein>
<dbReference type="EMBL" id="MU006288">
    <property type="protein sequence ID" value="KAF2856626.1"/>
    <property type="molecule type" value="Genomic_DNA"/>
</dbReference>
<feature type="region of interest" description="Disordered" evidence="1">
    <location>
        <begin position="1"/>
        <end position="67"/>
    </location>
</feature>
<evidence type="ECO:0000313" key="3">
    <source>
        <dbReference type="Proteomes" id="UP000799423"/>
    </source>
</evidence>
<dbReference type="AlphaFoldDB" id="A0A6A7BMF6"/>
<name>A0A6A7BMF6_9PLEO</name>
<proteinExistence type="predicted"/>
<reference evidence="2" key="1">
    <citation type="submission" date="2020-01" db="EMBL/GenBank/DDBJ databases">
        <authorList>
            <consortium name="DOE Joint Genome Institute"/>
            <person name="Haridas S."/>
            <person name="Albert R."/>
            <person name="Binder M."/>
            <person name="Bloem J."/>
            <person name="Labutti K."/>
            <person name="Salamov A."/>
            <person name="Andreopoulos B."/>
            <person name="Baker S.E."/>
            <person name="Barry K."/>
            <person name="Bills G."/>
            <person name="Bluhm B.H."/>
            <person name="Cannon C."/>
            <person name="Castanera R."/>
            <person name="Culley D.E."/>
            <person name="Daum C."/>
            <person name="Ezra D."/>
            <person name="Gonzalez J.B."/>
            <person name="Henrissat B."/>
            <person name="Kuo A."/>
            <person name="Liang C."/>
            <person name="Lipzen A."/>
            <person name="Lutzoni F."/>
            <person name="Magnuson J."/>
            <person name="Mondo S."/>
            <person name="Nolan M."/>
            <person name="Ohm R."/>
            <person name="Pangilinan J."/>
            <person name="Park H.-J."/>
            <person name="Ramirez L."/>
            <person name="Alfaro M."/>
            <person name="Sun H."/>
            <person name="Tritt A."/>
            <person name="Yoshinaga Y."/>
            <person name="Zwiers L.-H."/>
            <person name="Turgeon B.G."/>
            <person name="Goodwin S.B."/>
            <person name="Spatafora J.W."/>
            <person name="Crous P.W."/>
            <person name="Grigoriev I.V."/>
        </authorList>
    </citation>
    <scope>NUCLEOTIDE SEQUENCE</scope>
    <source>
        <strain evidence="2">IPT5</strain>
    </source>
</reference>
<evidence type="ECO:0000313" key="2">
    <source>
        <dbReference type="EMBL" id="KAF2856626.1"/>
    </source>
</evidence>
<gene>
    <name evidence="2" type="ORF">T440DRAFT_462872</name>
</gene>
<dbReference type="Proteomes" id="UP000799423">
    <property type="component" value="Unassembled WGS sequence"/>
</dbReference>
<organism evidence="2 3">
    <name type="scientific">Plenodomus tracheiphilus IPT5</name>
    <dbReference type="NCBI Taxonomy" id="1408161"/>
    <lineage>
        <taxon>Eukaryota</taxon>
        <taxon>Fungi</taxon>
        <taxon>Dikarya</taxon>
        <taxon>Ascomycota</taxon>
        <taxon>Pezizomycotina</taxon>
        <taxon>Dothideomycetes</taxon>
        <taxon>Pleosporomycetidae</taxon>
        <taxon>Pleosporales</taxon>
        <taxon>Pleosporineae</taxon>
        <taxon>Leptosphaeriaceae</taxon>
        <taxon>Plenodomus</taxon>
    </lineage>
</organism>
<keyword evidence="3" id="KW-1185">Reference proteome</keyword>
<evidence type="ECO:0000256" key="1">
    <source>
        <dbReference type="SAM" id="MobiDB-lite"/>
    </source>
</evidence>